<proteinExistence type="predicted"/>
<dbReference type="Proteomes" id="UP000694422">
    <property type="component" value="Unplaced"/>
</dbReference>
<name>A0A8C9P2L9_SPEDA</name>
<reference evidence="2" key="1">
    <citation type="submission" date="2025-08" db="UniProtKB">
        <authorList>
            <consortium name="Ensembl"/>
        </authorList>
    </citation>
    <scope>IDENTIFICATION</scope>
</reference>
<dbReference type="AlphaFoldDB" id="A0A8C9P2L9"/>
<evidence type="ECO:0000313" key="2">
    <source>
        <dbReference type="Ensembl" id="ENSSDAP00000002676.1"/>
    </source>
</evidence>
<protein>
    <submittedName>
        <fullName evidence="2">Uncharacterized protein</fullName>
    </submittedName>
</protein>
<keyword evidence="1" id="KW-1133">Transmembrane helix</keyword>
<evidence type="ECO:0000313" key="3">
    <source>
        <dbReference type="Proteomes" id="UP000694422"/>
    </source>
</evidence>
<accession>A0A8C9P2L9</accession>
<feature type="transmembrane region" description="Helical" evidence="1">
    <location>
        <begin position="37"/>
        <end position="56"/>
    </location>
</feature>
<keyword evidence="3" id="KW-1185">Reference proteome</keyword>
<dbReference type="Ensembl" id="ENSSDAT00000003091.1">
    <property type="protein sequence ID" value="ENSSDAP00000002676.1"/>
    <property type="gene ID" value="ENSSDAG00000002576.1"/>
</dbReference>
<reference evidence="2" key="2">
    <citation type="submission" date="2025-09" db="UniProtKB">
        <authorList>
            <consortium name="Ensembl"/>
        </authorList>
    </citation>
    <scope>IDENTIFICATION</scope>
</reference>
<keyword evidence="1" id="KW-0472">Membrane</keyword>
<sequence length="155" mass="18143">MEEREPRFKRLRIDPEEPLPRRRRYRKKMKKDQIEPFFWFVLFCSVFNLGTVDLAVRKEAMAEQELPPALLLGIRRPEFLFRTSVQTDNTPSKVDYILSYRTGTWIFAHGDSCHLTTEEGIIPGDTGRPSSAPLTNVQIQCWTCFLYVLVSYPLD</sequence>
<organism evidence="2 3">
    <name type="scientific">Spermophilus dauricus</name>
    <name type="common">Daurian ground squirrel</name>
    <dbReference type="NCBI Taxonomy" id="99837"/>
    <lineage>
        <taxon>Eukaryota</taxon>
        <taxon>Metazoa</taxon>
        <taxon>Chordata</taxon>
        <taxon>Craniata</taxon>
        <taxon>Vertebrata</taxon>
        <taxon>Euteleostomi</taxon>
        <taxon>Mammalia</taxon>
        <taxon>Eutheria</taxon>
        <taxon>Euarchontoglires</taxon>
        <taxon>Glires</taxon>
        <taxon>Rodentia</taxon>
        <taxon>Sciuromorpha</taxon>
        <taxon>Sciuridae</taxon>
        <taxon>Xerinae</taxon>
        <taxon>Marmotini</taxon>
        <taxon>Spermophilus</taxon>
    </lineage>
</organism>
<keyword evidence="1" id="KW-0812">Transmembrane</keyword>
<evidence type="ECO:0000256" key="1">
    <source>
        <dbReference type="SAM" id="Phobius"/>
    </source>
</evidence>